<dbReference type="STRING" id="139825.A0A401GLC8"/>
<dbReference type="AlphaFoldDB" id="A0A401GLC8"/>
<dbReference type="PROSITE" id="PS00061">
    <property type="entry name" value="ADH_SHORT"/>
    <property type="match status" value="1"/>
</dbReference>
<keyword evidence="5" id="KW-1185">Reference proteome</keyword>
<dbReference type="PANTHER" id="PTHR43618:SF4">
    <property type="entry name" value="SHORT CHAIN DEHYDROGENASE_REDUCTASE FAMILY (AFU_ORTHOLOGUE AFUA_7G04540)"/>
    <property type="match status" value="1"/>
</dbReference>
<dbReference type="InterPro" id="IPR052178">
    <property type="entry name" value="Sec_Metab_Biosynth_SDR"/>
</dbReference>
<dbReference type="Pfam" id="PF13561">
    <property type="entry name" value="adh_short_C2"/>
    <property type="match status" value="1"/>
</dbReference>
<gene>
    <name evidence="4" type="ORF">SCP_0500240</name>
</gene>
<dbReference type="InParanoid" id="A0A401GLC8"/>
<evidence type="ECO:0000256" key="3">
    <source>
        <dbReference type="ARBA" id="ARBA00023002"/>
    </source>
</evidence>
<dbReference type="SUPFAM" id="SSF51735">
    <property type="entry name" value="NAD(P)-binding Rossmann-fold domains"/>
    <property type="match status" value="1"/>
</dbReference>
<dbReference type="RefSeq" id="XP_027613894.1">
    <property type="nucleotide sequence ID" value="XM_027758093.1"/>
</dbReference>
<reference evidence="4 5" key="1">
    <citation type="journal article" date="2018" name="Sci. Rep.">
        <title>Genome sequence of the cauliflower mushroom Sparassis crispa (Hanabiratake) and its association with beneficial usage.</title>
        <authorList>
            <person name="Kiyama R."/>
            <person name="Furutani Y."/>
            <person name="Kawaguchi K."/>
            <person name="Nakanishi T."/>
        </authorList>
    </citation>
    <scope>NUCLEOTIDE SEQUENCE [LARGE SCALE GENOMIC DNA]</scope>
</reference>
<dbReference type="PRINTS" id="PR00081">
    <property type="entry name" value="GDHRDH"/>
</dbReference>
<dbReference type="PANTHER" id="PTHR43618">
    <property type="entry name" value="7-ALPHA-HYDROXYSTEROID DEHYDROGENASE"/>
    <property type="match status" value="1"/>
</dbReference>
<dbReference type="GeneID" id="38779898"/>
<comment type="caution">
    <text evidence="4">The sequence shown here is derived from an EMBL/GenBank/DDBJ whole genome shotgun (WGS) entry which is preliminary data.</text>
</comment>
<dbReference type="EMBL" id="BFAD01000005">
    <property type="protein sequence ID" value="GBE82981.1"/>
    <property type="molecule type" value="Genomic_DNA"/>
</dbReference>
<keyword evidence="2" id="KW-0521">NADP</keyword>
<keyword evidence="3" id="KW-0560">Oxidoreductase</keyword>
<sequence>MAETMHVDKLFKLDGRIALVTGGGTGIGWMIARGLSANGAKVYITGRRLEVLERVAAAWAQDSAAKGSIIPLQLDVTDRTSISAAQELIAEKEGKLHILVNNAGQTGPVSPFLNDMSAPQHADAETLGRALFNNESFEEWAGVYSSNTFSIFFVTTAFLGLLAKGSTDVVGYPSCVINITSISGYIKVAQNHFGYNSSKAAASHLTKMLATEFALKKVPVRVCGVAPGVYESEMTFDTIGPDKVNIVGKGLIPVPANRPGTAQEVAGTVIYLASPAGCYTNGQDIIIDGGYTAVNPSTQ</sequence>
<dbReference type="CDD" id="cd05233">
    <property type="entry name" value="SDR_c"/>
    <property type="match status" value="1"/>
</dbReference>
<dbReference type="OrthoDB" id="3819888at2759"/>
<protein>
    <submittedName>
        <fullName evidence="4">Rhamnolipids biosynthesis 3-oxoacyl-[acyl-carrier-protein] reductase</fullName>
    </submittedName>
</protein>
<proteinExistence type="inferred from homology"/>
<dbReference type="Proteomes" id="UP000287166">
    <property type="component" value="Unassembled WGS sequence"/>
</dbReference>
<evidence type="ECO:0000313" key="4">
    <source>
        <dbReference type="EMBL" id="GBE82981.1"/>
    </source>
</evidence>
<accession>A0A401GLC8</accession>
<dbReference type="InterPro" id="IPR002347">
    <property type="entry name" value="SDR_fam"/>
</dbReference>
<dbReference type="InterPro" id="IPR036291">
    <property type="entry name" value="NAD(P)-bd_dom_sf"/>
</dbReference>
<organism evidence="4 5">
    <name type="scientific">Sparassis crispa</name>
    <dbReference type="NCBI Taxonomy" id="139825"/>
    <lineage>
        <taxon>Eukaryota</taxon>
        <taxon>Fungi</taxon>
        <taxon>Dikarya</taxon>
        <taxon>Basidiomycota</taxon>
        <taxon>Agaricomycotina</taxon>
        <taxon>Agaricomycetes</taxon>
        <taxon>Polyporales</taxon>
        <taxon>Sparassidaceae</taxon>
        <taxon>Sparassis</taxon>
    </lineage>
</organism>
<name>A0A401GLC8_9APHY</name>
<comment type="similarity">
    <text evidence="1">Belongs to the short-chain dehydrogenases/reductases (SDR) family.</text>
</comment>
<evidence type="ECO:0000256" key="2">
    <source>
        <dbReference type="ARBA" id="ARBA00022857"/>
    </source>
</evidence>
<dbReference type="PRINTS" id="PR00080">
    <property type="entry name" value="SDRFAMILY"/>
</dbReference>
<evidence type="ECO:0000313" key="5">
    <source>
        <dbReference type="Proteomes" id="UP000287166"/>
    </source>
</evidence>
<evidence type="ECO:0000256" key="1">
    <source>
        <dbReference type="ARBA" id="ARBA00006484"/>
    </source>
</evidence>
<dbReference type="GO" id="GO:0016491">
    <property type="term" value="F:oxidoreductase activity"/>
    <property type="evidence" value="ECO:0007669"/>
    <property type="project" value="UniProtKB-KW"/>
</dbReference>
<dbReference type="Gene3D" id="3.40.50.720">
    <property type="entry name" value="NAD(P)-binding Rossmann-like Domain"/>
    <property type="match status" value="1"/>
</dbReference>
<dbReference type="InterPro" id="IPR020904">
    <property type="entry name" value="Sc_DH/Rdtase_CS"/>
</dbReference>